<evidence type="ECO:0000256" key="4">
    <source>
        <dbReference type="ARBA" id="ARBA00022679"/>
    </source>
</evidence>
<dbReference type="SMART" id="SM01296">
    <property type="entry name" value="N2227"/>
    <property type="match status" value="1"/>
</dbReference>
<proteinExistence type="inferred from homology"/>
<dbReference type="STRING" id="7176.B0X1A8"/>
<organism>
    <name type="scientific">Culex quinquefasciatus</name>
    <name type="common">Southern house mosquito</name>
    <name type="synonym">Culex pungens</name>
    <dbReference type="NCBI Taxonomy" id="7176"/>
    <lineage>
        <taxon>Eukaryota</taxon>
        <taxon>Metazoa</taxon>
        <taxon>Ecdysozoa</taxon>
        <taxon>Arthropoda</taxon>
        <taxon>Hexapoda</taxon>
        <taxon>Insecta</taxon>
        <taxon>Pterygota</taxon>
        <taxon>Neoptera</taxon>
        <taxon>Endopterygota</taxon>
        <taxon>Diptera</taxon>
        <taxon>Nematocera</taxon>
        <taxon>Culicoidea</taxon>
        <taxon>Culicidae</taxon>
        <taxon>Culicinae</taxon>
        <taxon>Culicini</taxon>
        <taxon>Culex</taxon>
        <taxon>Culex</taxon>
    </lineage>
</organism>
<dbReference type="VEuPathDB" id="VectorBase:CQUJHB001583"/>
<dbReference type="OrthoDB" id="978at2759"/>
<dbReference type="GO" id="GO:0030735">
    <property type="term" value="F:carnosine N-methyltransferase activity"/>
    <property type="evidence" value="ECO:0007669"/>
    <property type="project" value="UniProtKB-EC"/>
</dbReference>
<dbReference type="Gene3D" id="3.40.50.150">
    <property type="entry name" value="Vaccinia Virus protein VP39"/>
    <property type="match status" value="1"/>
</dbReference>
<evidence type="ECO:0000313" key="8">
    <source>
        <dbReference type="EnsemblMetazoa" id="CPIJ013357-PA"/>
    </source>
</evidence>
<dbReference type="VEuPathDB" id="VectorBase:CPIJ013357"/>
<dbReference type="AlphaFoldDB" id="B0X1A8"/>
<dbReference type="Pfam" id="PF07942">
    <property type="entry name" value="CARME"/>
    <property type="match status" value="1"/>
</dbReference>
<evidence type="ECO:0000256" key="1">
    <source>
        <dbReference type="ARBA" id="ARBA00010086"/>
    </source>
</evidence>
<comment type="similarity">
    <text evidence="1">Belongs to the carnosine N-methyltransferase family.</text>
</comment>
<keyword evidence="9" id="KW-1185">Reference proteome</keyword>
<dbReference type="EMBL" id="DS232256">
    <property type="protein sequence ID" value="EDS38557.1"/>
    <property type="molecule type" value="Genomic_DNA"/>
</dbReference>
<dbReference type="InParanoid" id="B0X1A8"/>
<evidence type="ECO:0000256" key="2">
    <source>
        <dbReference type="ARBA" id="ARBA00012003"/>
    </source>
</evidence>
<dbReference type="PANTHER" id="PTHR12303:SF6">
    <property type="entry name" value="CARNOSINE N-METHYLTRANSFERASE"/>
    <property type="match status" value="1"/>
</dbReference>
<dbReference type="InterPro" id="IPR029063">
    <property type="entry name" value="SAM-dependent_MTases_sf"/>
</dbReference>
<dbReference type="EnsemblMetazoa" id="CPIJ013357-RA">
    <property type="protein sequence ID" value="CPIJ013357-PA"/>
    <property type="gene ID" value="CPIJ013357"/>
</dbReference>
<name>B0X1A8_CULQU</name>
<keyword evidence="4" id="KW-0808">Transferase</keyword>
<evidence type="ECO:0000256" key="3">
    <source>
        <dbReference type="ARBA" id="ARBA00022603"/>
    </source>
</evidence>
<evidence type="ECO:0000313" key="9">
    <source>
        <dbReference type="Proteomes" id="UP000002320"/>
    </source>
</evidence>
<reference evidence="8" key="2">
    <citation type="submission" date="2021-02" db="UniProtKB">
        <authorList>
            <consortium name="EnsemblMetazoa"/>
        </authorList>
    </citation>
    <scope>IDENTIFICATION</scope>
    <source>
        <strain evidence="8">JHB</strain>
    </source>
</reference>
<protein>
    <recommendedName>
        <fullName evidence="2">carnosine N-methyltransferase</fullName>
        <ecNumber evidence="2">2.1.1.22</ecNumber>
    </recommendedName>
</protein>
<dbReference type="KEGG" id="cqu:CpipJ_CPIJ013357"/>
<feature type="transmembrane region" description="Helical" evidence="6">
    <location>
        <begin position="259"/>
        <end position="281"/>
    </location>
</feature>
<dbReference type="GO" id="GO:0035498">
    <property type="term" value="P:carnosine metabolic process"/>
    <property type="evidence" value="ECO:0007669"/>
    <property type="project" value="TreeGrafter"/>
</dbReference>
<evidence type="ECO:0000313" key="7">
    <source>
        <dbReference type="EMBL" id="EDS38557.1"/>
    </source>
</evidence>
<reference evidence="7" key="1">
    <citation type="submission" date="2007-03" db="EMBL/GenBank/DDBJ databases">
        <title>Annotation of Culex pipiens quinquefasciatus.</title>
        <authorList>
            <consortium name="The Broad Institute Genome Sequencing Platform"/>
            <person name="Atkinson P.W."/>
            <person name="Hemingway J."/>
            <person name="Christensen B.M."/>
            <person name="Higgs S."/>
            <person name="Kodira C."/>
            <person name="Hannick L."/>
            <person name="Megy K."/>
            <person name="O'Leary S."/>
            <person name="Pearson M."/>
            <person name="Haas B.J."/>
            <person name="Mauceli E."/>
            <person name="Wortman J.R."/>
            <person name="Lee N.H."/>
            <person name="Guigo R."/>
            <person name="Stanke M."/>
            <person name="Alvarado L."/>
            <person name="Amedeo P."/>
            <person name="Antoine C.H."/>
            <person name="Arensburger P."/>
            <person name="Bidwell S.L."/>
            <person name="Crawford M."/>
            <person name="Camaro F."/>
            <person name="Devon K."/>
            <person name="Engels R."/>
            <person name="Hammond M."/>
            <person name="Howarth C."/>
            <person name="Koehrsen M."/>
            <person name="Lawson D."/>
            <person name="Montgomery P."/>
            <person name="Nene V."/>
            <person name="Nusbaum C."/>
            <person name="Puiu D."/>
            <person name="Romero-Severson J."/>
            <person name="Severson D.W."/>
            <person name="Shumway M."/>
            <person name="Sisk P."/>
            <person name="Stolte C."/>
            <person name="Zeng Q."/>
            <person name="Eisenstadt E."/>
            <person name="Fraser-Liggett C."/>
            <person name="Strausberg R."/>
            <person name="Galagan J."/>
            <person name="Birren B."/>
            <person name="Collins F.H."/>
        </authorList>
    </citation>
    <scope>NUCLEOTIDE SEQUENCE [LARGE SCALE GENOMIC DNA]</scope>
    <source>
        <strain evidence="7">JHB</strain>
    </source>
</reference>
<dbReference type="Proteomes" id="UP000002320">
    <property type="component" value="Unassembled WGS sequence"/>
</dbReference>
<dbReference type="EC" id="2.1.1.22" evidence="2"/>
<dbReference type="PANTHER" id="PTHR12303">
    <property type="entry name" value="CARNOSINE N-METHYLTRANSFERASE"/>
    <property type="match status" value="1"/>
</dbReference>
<evidence type="ECO:0000256" key="6">
    <source>
        <dbReference type="SAM" id="Phobius"/>
    </source>
</evidence>
<dbReference type="GO" id="GO:0005634">
    <property type="term" value="C:nucleus"/>
    <property type="evidence" value="ECO:0007669"/>
    <property type="project" value="TreeGrafter"/>
</dbReference>
<keyword evidence="6" id="KW-1133">Transmembrane helix</keyword>
<dbReference type="OMA" id="GSMSMCA"/>
<gene>
    <name evidence="8" type="primary">6046199</name>
    <name evidence="7" type="ORF">CpipJ_CPIJ013357</name>
</gene>
<dbReference type="GO" id="GO:0032259">
    <property type="term" value="P:methylation"/>
    <property type="evidence" value="ECO:0007669"/>
    <property type="project" value="UniProtKB-KW"/>
</dbReference>
<dbReference type="SUPFAM" id="SSF53335">
    <property type="entry name" value="S-adenosyl-L-methionine-dependent methyltransferases"/>
    <property type="match status" value="1"/>
</dbReference>
<dbReference type="eggNOG" id="KOG2798">
    <property type="taxonomic scope" value="Eukaryota"/>
</dbReference>
<sequence length="283" mass="32670">MEPSTCDVDTPDYSEEIDEEERINFYNIIAAFRCYRANSLNHVNRKEAYLNSLPGTHQTMLANYRDHLQKVRYCIEANYKLHRKFATKTFRSAVENVKILVPGAGLGRLIYEIAYRGYYCEGNEFSLFMLIASNFVLNRCVIENQCTFYPWVHQYVNNLSRGNQIEAVTFPDVSPTKFPPKGTMNMVAGDFLQIYRDENYWDCVATCFFIDCANNIIDFVEIIYNILKPGGIWINLGPLLYHFSDMLNENSIEPTYEDLIVIIKSCGFIILVNSLLLLLLATC</sequence>
<keyword evidence="6" id="KW-0812">Transmembrane</keyword>
<keyword evidence="6" id="KW-0472">Membrane</keyword>
<dbReference type="HOGENOM" id="CLU_030612_0_0_1"/>
<evidence type="ECO:0000256" key="5">
    <source>
        <dbReference type="ARBA" id="ARBA00022691"/>
    </source>
</evidence>
<keyword evidence="5" id="KW-0949">S-adenosyl-L-methionine</keyword>
<keyword evidence="3" id="KW-0489">Methyltransferase</keyword>
<accession>B0X1A8</accession>
<dbReference type="FunCoup" id="B0X1A8">
    <property type="interactions" value="1392"/>
</dbReference>
<dbReference type="InterPro" id="IPR012901">
    <property type="entry name" value="CARME"/>
</dbReference>
<dbReference type="GO" id="GO:0005829">
    <property type="term" value="C:cytosol"/>
    <property type="evidence" value="ECO:0007669"/>
    <property type="project" value="TreeGrafter"/>
</dbReference>